<dbReference type="AlphaFoldDB" id="A0A495MMU3"/>
<sequence>MKKIVLVALASLSLFSCGKEKKSEEVKQPEKVNKFVVKMNAVYQEDDSLSIVYKVDTYFQYEKAVSLKVKGSPELQNLSVDLPVGVAAENLQITMSTNKNQKKLTVNNIQILNDNKEVFNVTNQVITDYFDFNPGIVLEADRSFTLKFGGEYPPGLTGNQNLEGEFLK</sequence>
<keyword evidence="2" id="KW-1185">Reference proteome</keyword>
<dbReference type="Proteomes" id="UP000277579">
    <property type="component" value="Unassembled WGS sequence"/>
</dbReference>
<dbReference type="RefSeq" id="WP_121375716.1">
    <property type="nucleotide sequence ID" value="NZ_RBLC01000001.1"/>
</dbReference>
<protein>
    <submittedName>
        <fullName evidence="1">Uncharacterized protein</fullName>
    </submittedName>
</protein>
<organism evidence="1 2">
    <name type="scientific">Flavobacterium endophyticum</name>
    <dbReference type="NCBI Taxonomy" id="1540163"/>
    <lineage>
        <taxon>Bacteria</taxon>
        <taxon>Pseudomonadati</taxon>
        <taxon>Bacteroidota</taxon>
        <taxon>Flavobacteriia</taxon>
        <taxon>Flavobacteriales</taxon>
        <taxon>Flavobacteriaceae</taxon>
        <taxon>Flavobacterium</taxon>
    </lineage>
</organism>
<dbReference type="EMBL" id="RBLC01000001">
    <property type="protein sequence ID" value="RKS26392.1"/>
    <property type="molecule type" value="Genomic_DNA"/>
</dbReference>
<gene>
    <name evidence="1" type="ORF">CLV94_1450</name>
</gene>
<evidence type="ECO:0000313" key="2">
    <source>
        <dbReference type="Proteomes" id="UP000277579"/>
    </source>
</evidence>
<accession>A0A495MMU3</accession>
<dbReference type="OrthoDB" id="1365614at2"/>
<name>A0A495MMU3_9FLAO</name>
<comment type="caution">
    <text evidence="1">The sequence shown here is derived from an EMBL/GenBank/DDBJ whole genome shotgun (WGS) entry which is preliminary data.</text>
</comment>
<evidence type="ECO:0000313" key="1">
    <source>
        <dbReference type="EMBL" id="RKS26392.1"/>
    </source>
</evidence>
<reference evidence="1 2" key="1">
    <citation type="submission" date="2018-10" db="EMBL/GenBank/DDBJ databases">
        <title>Genomic Encyclopedia of Archaeal and Bacterial Type Strains, Phase II (KMG-II): from individual species to whole genera.</title>
        <authorList>
            <person name="Goeker M."/>
        </authorList>
    </citation>
    <scope>NUCLEOTIDE SEQUENCE [LARGE SCALE GENOMIC DNA]</scope>
    <source>
        <strain evidence="1 2">DSM 29537</strain>
    </source>
</reference>
<proteinExistence type="predicted"/>
<dbReference type="PROSITE" id="PS51257">
    <property type="entry name" value="PROKAR_LIPOPROTEIN"/>
    <property type="match status" value="1"/>
</dbReference>